<reference evidence="6" key="1">
    <citation type="submission" date="2021-01" db="UniProtKB">
        <authorList>
            <consortium name="EnsemblPlants"/>
        </authorList>
    </citation>
    <scope>IDENTIFICATION</scope>
</reference>
<feature type="repeat" description="PPR" evidence="4">
    <location>
        <begin position="184"/>
        <end position="214"/>
    </location>
</feature>
<dbReference type="FunFam" id="1.25.40.10:FF:000090">
    <property type="entry name" value="Pentatricopeptide repeat-containing protein, chloroplastic"/>
    <property type="match status" value="1"/>
</dbReference>
<keyword evidence="7" id="KW-1185">Reference proteome</keyword>
<dbReference type="Pfam" id="PF01535">
    <property type="entry name" value="PPR"/>
    <property type="match status" value="3"/>
</dbReference>
<dbReference type="FunFam" id="1.25.40.10:FF:000227">
    <property type="entry name" value="Pentatricopeptide repeat-containing protein At3g13880"/>
    <property type="match status" value="1"/>
</dbReference>
<evidence type="ECO:0000313" key="6">
    <source>
        <dbReference type="EnsemblPlants" id="Kaladp0039s0764.1.v1.1.CDS.1"/>
    </source>
</evidence>
<dbReference type="Pfam" id="PF14432">
    <property type="entry name" value="DYW_deaminase"/>
    <property type="match status" value="1"/>
</dbReference>
<feature type="repeat" description="PPR" evidence="4">
    <location>
        <begin position="113"/>
        <end position="147"/>
    </location>
</feature>
<evidence type="ECO:0000259" key="5">
    <source>
        <dbReference type="Pfam" id="PF14432"/>
    </source>
</evidence>
<name>A0A7N0TLG9_KALFE</name>
<keyword evidence="3" id="KW-0809">Transit peptide</keyword>
<evidence type="ECO:0000256" key="1">
    <source>
        <dbReference type="ARBA" id="ARBA00006643"/>
    </source>
</evidence>
<sequence>MKFPTRFDNHSKLLPPCRSICSLLTPISNLERPATQRPACVDASHSHISKLQALLQMCAKLRDPDKGKMSHGRIILSGMHIDTLTSNMLINMYSKCGIVGYARMVFDEMTDRSLVSWNTMISAYTRSGNEKEAFSLLIEMRRQGMVFSEFTVSSVLCACAANNSLLVCQQLHAFALKAAMCWANVFVATALVDVYAKCGSIDEAAVLFESMEDRSEVTWSSLMAGFVQNELFDEALALFHRSQMTGLEYNQFMISSAVCACAGLAVLDGGKQVHGLLCKTGYDINIFVASSLVDMYAKSGSIHDAYAVFVRVEEKNNVLWNAMIAGFSRHAHSLETMITFEKMQQSGLHPNEVTYVSVLSVCSHMGLVEQGRKYFALMLKEDKTTHNVLHYSCMVDILGRSGLVCEAMDLIKTMPFDATASMWGSLLSSCRTHGNVALAETASRFLFELEPENGGNHVLLSNVYANNRNWSEVANARKLLKESEAKKERGKSWIQIKKKVHTFMVGERHHEKILEIYSEIDGFFAEMEKIGYTTQTDHDLHDVEKEHKQELLRHHSEKLAMVYGHMCIPAGLPIRIMKNLRICGDCHSFMKHASTITGREIIVRDTNRFHHFSHGRCSCGEFW</sequence>
<organism evidence="6 7">
    <name type="scientific">Kalanchoe fedtschenkoi</name>
    <name type="common">Lavender scallops</name>
    <name type="synonym">South American air plant</name>
    <dbReference type="NCBI Taxonomy" id="63787"/>
    <lineage>
        <taxon>Eukaryota</taxon>
        <taxon>Viridiplantae</taxon>
        <taxon>Streptophyta</taxon>
        <taxon>Embryophyta</taxon>
        <taxon>Tracheophyta</taxon>
        <taxon>Spermatophyta</taxon>
        <taxon>Magnoliopsida</taxon>
        <taxon>eudicotyledons</taxon>
        <taxon>Gunneridae</taxon>
        <taxon>Pentapetalae</taxon>
        <taxon>Saxifragales</taxon>
        <taxon>Crassulaceae</taxon>
        <taxon>Kalanchoe</taxon>
    </lineage>
</organism>
<dbReference type="PANTHER" id="PTHR47926">
    <property type="entry name" value="PENTATRICOPEPTIDE REPEAT-CONTAINING PROTEIN"/>
    <property type="match status" value="1"/>
</dbReference>
<dbReference type="NCBIfam" id="TIGR00756">
    <property type="entry name" value="PPR"/>
    <property type="match status" value="2"/>
</dbReference>
<dbReference type="InterPro" id="IPR046960">
    <property type="entry name" value="PPR_At4g14850-like_plant"/>
</dbReference>
<dbReference type="InterPro" id="IPR032867">
    <property type="entry name" value="DYW_dom"/>
</dbReference>
<evidence type="ECO:0000256" key="2">
    <source>
        <dbReference type="ARBA" id="ARBA00022737"/>
    </source>
</evidence>
<dbReference type="InterPro" id="IPR002885">
    <property type="entry name" value="PPR_rpt"/>
</dbReference>
<feature type="repeat" description="PPR" evidence="4">
    <location>
        <begin position="215"/>
        <end position="249"/>
    </location>
</feature>
<dbReference type="GO" id="GO:0009451">
    <property type="term" value="P:RNA modification"/>
    <property type="evidence" value="ECO:0007669"/>
    <property type="project" value="InterPro"/>
</dbReference>
<comment type="similarity">
    <text evidence="1">Belongs to the PPR family. PCMP-H subfamily.</text>
</comment>
<dbReference type="Gene3D" id="1.25.40.10">
    <property type="entry name" value="Tetratricopeptide repeat domain"/>
    <property type="match status" value="3"/>
</dbReference>
<keyword evidence="2" id="KW-0677">Repeat</keyword>
<evidence type="ECO:0000313" key="7">
    <source>
        <dbReference type="Proteomes" id="UP000594263"/>
    </source>
</evidence>
<dbReference type="EnsemblPlants" id="Kaladp0039s0764.1.v1.1">
    <property type="protein sequence ID" value="Kaladp0039s0764.1.v1.1.CDS.1"/>
    <property type="gene ID" value="Kaladp0039s0764.v1.1"/>
</dbReference>
<dbReference type="PROSITE" id="PS51375">
    <property type="entry name" value="PPR"/>
    <property type="match status" value="4"/>
</dbReference>
<dbReference type="InterPro" id="IPR011990">
    <property type="entry name" value="TPR-like_helical_dom_sf"/>
</dbReference>
<dbReference type="Gramene" id="Kaladp0039s0764.1.v1.1">
    <property type="protein sequence ID" value="Kaladp0039s0764.1.v1.1.CDS.1"/>
    <property type="gene ID" value="Kaladp0039s0764.v1.1"/>
</dbReference>
<evidence type="ECO:0000256" key="4">
    <source>
        <dbReference type="PROSITE-ProRule" id="PRU00708"/>
    </source>
</evidence>
<protein>
    <recommendedName>
        <fullName evidence="5">DYW domain-containing protein</fullName>
    </recommendedName>
</protein>
<evidence type="ECO:0000256" key="3">
    <source>
        <dbReference type="ARBA" id="ARBA00022946"/>
    </source>
</evidence>
<dbReference type="AlphaFoldDB" id="A0A7N0TLG9"/>
<proteinExistence type="inferred from homology"/>
<dbReference type="GO" id="GO:0008270">
    <property type="term" value="F:zinc ion binding"/>
    <property type="evidence" value="ECO:0007669"/>
    <property type="project" value="InterPro"/>
</dbReference>
<dbReference type="OMA" id="QLCAKTR"/>
<dbReference type="FunFam" id="1.25.40.10:FF:000488">
    <property type="entry name" value="Pentatricopeptide repeat-containing protein, mitochondrial"/>
    <property type="match status" value="1"/>
</dbReference>
<dbReference type="InterPro" id="IPR046848">
    <property type="entry name" value="E_motif"/>
</dbReference>
<feature type="repeat" description="PPR" evidence="4">
    <location>
        <begin position="316"/>
        <end position="350"/>
    </location>
</feature>
<accession>A0A7N0TLG9</accession>
<feature type="domain" description="DYW" evidence="5">
    <location>
        <begin position="531"/>
        <end position="623"/>
    </location>
</feature>
<dbReference type="Proteomes" id="UP000594263">
    <property type="component" value="Unplaced"/>
</dbReference>
<dbReference type="Pfam" id="PF13041">
    <property type="entry name" value="PPR_2"/>
    <property type="match status" value="2"/>
</dbReference>
<dbReference type="Pfam" id="PF20431">
    <property type="entry name" value="E_motif"/>
    <property type="match status" value="1"/>
</dbReference>
<dbReference type="PANTHER" id="PTHR47926:SF542">
    <property type="entry name" value="PENTATRICOPEPTIDE REPEAT-CONTAINING PROTEIN"/>
    <property type="match status" value="1"/>
</dbReference>
<dbReference type="GO" id="GO:0003723">
    <property type="term" value="F:RNA binding"/>
    <property type="evidence" value="ECO:0007669"/>
    <property type="project" value="InterPro"/>
</dbReference>